<proteinExistence type="predicted"/>
<dbReference type="Proteomes" id="UP000236291">
    <property type="component" value="Unassembled WGS sequence"/>
</dbReference>
<dbReference type="AlphaFoldDB" id="A0A2K3PNT1"/>
<accession>A0A2K3PNT1</accession>
<dbReference type="EMBL" id="ASHM01008944">
    <property type="protein sequence ID" value="PNY16945.1"/>
    <property type="molecule type" value="Genomic_DNA"/>
</dbReference>
<name>A0A2K3PNT1_TRIPR</name>
<evidence type="ECO:0000256" key="1">
    <source>
        <dbReference type="SAM" id="MobiDB-lite"/>
    </source>
</evidence>
<evidence type="ECO:0000313" key="2">
    <source>
        <dbReference type="EMBL" id="PNY16945.1"/>
    </source>
</evidence>
<sequence>MGGVHHSCIVNNGEMPERKGERKVGGGGSQLRSVSTTAHFCNNKDIIFFFGTGLTALGAQWLAAAMYECP</sequence>
<gene>
    <name evidence="2" type="ORF">L195_g013677</name>
</gene>
<feature type="region of interest" description="Disordered" evidence="1">
    <location>
        <begin position="1"/>
        <end position="30"/>
    </location>
</feature>
<feature type="compositionally biased region" description="Basic and acidic residues" evidence="1">
    <location>
        <begin position="15"/>
        <end position="24"/>
    </location>
</feature>
<protein>
    <submittedName>
        <fullName evidence="2">Uncharacterized protein</fullName>
    </submittedName>
</protein>
<reference evidence="2 3" key="1">
    <citation type="journal article" date="2014" name="Am. J. Bot.">
        <title>Genome assembly and annotation for red clover (Trifolium pratense; Fabaceae).</title>
        <authorList>
            <person name="Istvanek J."/>
            <person name="Jaros M."/>
            <person name="Krenek A."/>
            <person name="Repkova J."/>
        </authorList>
    </citation>
    <scope>NUCLEOTIDE SEQUENCE [LARGE SCALE GENOMIC DNA]</scope>
    <source>
        <strain evidence="3">cv. Tatra</strain>
        <tissue evidence="2">Young leaves</tissue>
    </source>
</reference>
<reference evidence="2 3" key="2">
    <citation type="journal article" date="2017" name="Front. Plant Sci.">
        <title>Gene Classification and Mining of Molecular Markers Useful in Red Clover (Trifolium pratense) Breeding.</title>
        <authorList>
            <person name="Istvanek J."/>
            <person name="Dluhosova J."/>
            <person name="Dluhos P."/>
            <person name="Patkova L."/>
            <person name="Nedelnik J."/>
            <person name="Repkova J."/>
        </authorList>
    </citation>
    <scope>NUCLEOTIDE SEQUENCE [LARGE SCALE GENOMIC DNA]</scope>
    <source>
        <strain evidence="3">cv. Tatra</strain>
        <tissue evidence="2">Young leaves</tissue>
    </source>
</reference>
<organism evidence="2 3">
    <name type="scientific">Trifolium pratense</name>
    <name type="common">Red clover</name>
    <dbReference type="NCBI Taxonomy" id="57577"/>
    <lineage>
        <taxon>Eukaryota</taxon>
        <taxon>Viridiplantae</taxon>
        <taxon>Streptophyta</taxon>
        <taxon>Embryophyta</taxon>
        <taxon>Tracheophyta</taxon>
        <taxon>Spermatophyta</taxon>
        <taxon>Magnoliopsida</taxon>
        <taxon>eudicotyledons</taxon>
        <taxon>Gunneridae</taxon>
        <taxon>Pentapetalae</taxon>
        <taxon>rosids</taxon>
        <taxon>fabids</taxon>
        <taxon>Fabales</taxon>
        <taxon>Fabaceae</taxon>
        <taxon>Papilionoideae</taxon>
        <taxon>50 kb inversion clade</taxon>
        <taxon>NPAAA clade</taxon>
        <taxon>Hologalegina</taxon>
        <taxon>IRL clade</taxon>
        <taxon>Trifolieae</taxon>
        <taxon>Trifolium</taxon>
    </lineage>
</organism>
<evidence type="ECO:0000313" key="3">
    <source>
        <dbReference type="Proteomes" id="UP000236291"/>
    </source>
</evidence>
<comment type="caution">
    <text evidence="2">The sequence shown here is derived from an EMBL/GenBank/DDBJ whole genome shotgun (WGS) entry which is preliminary data.</text>
</comment>